<keyword evidence="5 6" id="KW-0472">Membrane</keyword>
<protein>
    <recommendedName>
        <fullName evidence="8">Flippase-like domain-containing protein</fullName>
    </recommendedName>
</protein>
<organism evidence="7">
    <name type="scientific">marine metagenome</name>
    <dbReference type="NCBI Taxonomy" id="408172"/>
    <lineage>
        <taxon>unclassified sequences</taxon>
        <taxon>metagenomes</taxon>
        <taxon>ecological metagenomes</taxon>
    </lineage>
</organism>
<feature type="transmembrane region" description="Helical" evidence="6">
    <location>
        <begin position="286"/>
        <end position="308"/>
    </location>
</feature>
<evidence type="ECO:0000256" key="5">
    <source>
        <dbReference type="ARBA" id="ARBA00023136"/>
    </source>
</evidence>
<dbReference type="NCBIfam" id="TIGR00374">
    <property type="entry name" value="flippase-like domain"/>
    <property type="match status" value="1"/>
</dbReference>
<dbReference type="PANTHER" id="PTHR39087">
    <property type="entry name" value="UPF0104 MEMBRANE PROTEIN MJ1595"/>
    <property type="match status" value="1"/>
</dbReference>
<evidence type="ECO:0008006" key="8">
    <source>
        <dbReference type="Google" id="ProtNLM"/>
    </source>
</evidence>
<dbReference type="GO" id="GO:0005886">
    <property type="term" value="C:plasma membrane"/>
    <property type="evidence" value="ECO:0007669"/>
    <property type="project" value="UniProtKB-SubCell"/>
</dbReference>
<keyword evidence="2" id="KW-1003">Cell membrane</keyword>
<evidence type="ECO:0000256" key="4">
    <source>
        <dbReference type="ARBA" id="ARBA00022989"/>
    </source>
</evidence>
<sequence>MAGLWYAFQKINITEFWSHLSSVNYGLLLFAMGLMIFSVLVRAYRWKLILKPFENFRINPLFESTMIGYFGNSVLPFRIGEVLRGYSLSKVSSLTFSVTLGTIILERILDMLGLILLIGIFTVAQFSIGEPKLVSLIPAWMMRSIFIAVLSTVVLFIFILIFGRNLITYFNGIQQDRNGQKSLLFKRVVGMFINLLDGITSIKNSNHSFQIALQTIYLWVIYYACTYLIAQAVHINIGWIEIGIVLIATTLSITVPAAPGYIGTYHAAIVYLGTTLFAISRPEAQAFAVIIHASGYLPFVILGAYYFIKSSIHISDIKDKNLVL</sequence>
<dbReference type="InterPro" id="IPR022791">
    <property type="entry name" value="L-PG_synthase/AglD"/>
</dbReference>
<evidence type="ECO:0000256" key="3">
    <source>
        <dbReference type="ARBA" id="ARBA00022692"/>
    </source>
</evidence>
<accession>A0A381RB50</accession>
<dbReference type="EMBL" id="UINC01001792">
    <property type="protein sequence ID" value="SUZ88870.1"/>
    <property type="molecule type" value="Genomic_DNA"/>
</dbReference>
<dbReference type="AlphaFoldDB" id="A0A381RB50"/>
<feature type="transmembrane region" description="Helical" evidence="6">
    <location>
        <begin position="184"/>
        <end position="202"/>
    </location>
</feature>
<reference evidence="7" key="1">
    <citation type="submission" date="2018-05" db="EMBL/GenBank/DDBJ databases">
        <authorList>
            <person name="Lanie J.A."/>
            <person name="Ng W.-L."/>
            <person name="Kazmierczak K.M."/>
            <person name="Andrzejewski T.M."/>
            <person name="Davidsen T.M."/>
            <person name="Wayne K.J."/>
            <person name="Tettelin H."/>
            <person name="Glass J.I."/>
            <person name="Rusch D."/>
            <person name="Podicherti R."/>
            <person name="Tsui H.-C.T."/>
            <person name="Winkler M.E."/>
        </authorList>
    </citation>
    <scope>NUCLEOTIDE SEQUENCE</scope>
</reference>
<feature type="transmembrane region" description="Helical" evidence="6">
    <location>
        <begin position="208"/>
        <end position="230"/>
    </location>
</feature>
<evidence type="ECO:0000313" key="7">
    <source>
        <dbReference type="EMBL" id="SUZ88870.1"/>
    </source>
</evidence>
<feature type="transmembrane region" description="Helical" evidence="6">
    <location>
        <begin position="140"/>
        <end position="163"/>
    </location>
</feature>
<evidence type="ECO:0000256" key="2">
    <source>
        <dbReference type="ARBA" id="ARBA00022475"/>
    </source>
</evidence>
<gene>
    <name evidence="7" type="ORF">METZ01_LOCUS41724</name>
</gene>
<feature type="transmembrane region" description="Helical" evidence="6">
    <location>
        <begin position="108"/>
        <end position="128"/>
    </location>
</feature>
<feature type="transmembrane region" description="Helical" evidence="6">
    <location>
        <begin position="25"/>
        <end position="44"/>
    </location>
</feature>
<evidence type="ECO:0000256" key="6">
    <source>
        <dbReference type="SAM" id="Phobius"/>
    </source>
</evidence>
<feature type="transmembrane region" description="Helical" evidence="6">
    <location>
        <begin position="237"/>
        <end position="255"/>
    </location>
</feature>
<name>A0A381RB50_9ZZZZ</name>
<proteinExistence type="predicted"/>
<dbReference type="Pfam" id="PF03706">
    <property type="entry name" value="LPG_synthase_TM"/>
    <property type="match status" value="1"/>
</dbReference>
<keyword evidence="3 6" id="KW-0812">Transmembrane</keyword>
<comment type="subcellular location">
    <subcellularLocation>
        <location evidence="1">Cell membrane</location>
        <topology evidence="1">Multi-pass membrane protein</topology>
    </subcellularLocation>
</comment>
<keyword evidence="4 6" id="KW-1133">Transmembrane helix</keyword>
<evidence type="ECO:0000256" key="1">
    <source>
        <dbReference type="ARBA" id="ARBA00004651"/>
    </source>
</evidence>
<dbReference type="PANTHER" id="PTHR39087:SF2">
    <property type="entry name" value="UPF0104 MEMBRANE PROTEIN MJ1595"/>
    <property type="match status" value="1"/>
</dbReference>
<feature type="transmembrane region" description="Helical" evidence="6">
    <location>
        <begin position="261"/>
        <end position="279"/>
    </location>
</feature>